<keyword evidence="6" id="KW-1185">Reference proteome</keyword>
<evidence type="ECO:0000256" key="3">
    <source>
        <dbReference type="ARBA" id="ARBA00023004"/>
    </source>
</evidence>
<protein>
    <submittedName>
        <fullName evidence="5">Hemerythrin family protein</fullName>
    </submittedName>
</protein>
<keyword evidence="3" id="KW-0408">Iron</keyword>
<evidence type="ECO:0000256" key="2">
    <source>
        <dbReference type="ARBA" id="ARBA00022723"/>
    </source>
</evidence>
<dbReference type="EMBL" id="JABBGA010000003">
    <property type="protein sequence ID" value="NML25199.1"/>
    <property type="molecule type" value="Genomic_DNA"/>
</dbReference>
<dbReference type="GO" id="GO:0046872">
    <property type="term" value="F:metal ion binding"/>
    <property type="evidence" value="ECO:0007669"/>
    <property type="project" value="UniProtKB-KW"/>
</dbReference>
<evidence type="ECO:0000256" key="4">
    <source>
        <dbReference type="SAM" id="MobiDB-lite"/>
    </source>
</evidence>
<dbReference type="InterPro" id="IPR035938">
    <property type="entry name" value="Hemerythrin-like_sf"/>
</dbReference>
<dbReference type="SUPFAM" id="SSF47188">
    <property type="entry name" value="Hemerythrin-like"/>
    <property type="match status" value="1"/>
</dbReference>
<dbReference type="RefSeq" id="WP_169144840.1">
    <property type="nucleotide sequence ID" value="NZ_JABBGA010000003.1"/>
</dbReference>
<organism evidence="5 6">
    <name type="scientific">Zoogloea dura</name>
    <dbReference type="NCBI Taxonomy" id="2728840"/>
    <lineage>
        <taxon>Bacteria</taxon>
        <taxon>Pseudomonadati</taxon>
        <taxon>Pseudomonadota</taxon>
        <taxon>Betaproteobacteria</taxon>
        <taxon>Rhodocyclales</taxon>
        <taxon>Zoogloeaceae</taxon>
        <taxon>Zoogloea</taxon>
    </lineage>
</organism>
<accession>A0A848G217</accession>
<dbReference type="AlphaFoldDB" id="A0A848G217"/>
<evidence type="ECO:0000313" key="6">
    <source>
        <dbReference type="Proteomes" id="UP000580043"/>
    </source>
</evidence>
<dbReference type="Proteomes" id="UP000580043">
    <property type="component" value="Unassembled WGS sequence"/>
</dbReference>
<comment type="caution">
    <text evidence="5">The sequence shown here is derived from an EMBL/GenBank/DDBJ whole genome shotgun (WGS) entry which is preliminary data.</text>
</comment>
<dbReference type="InterPro" id="IPR012827">
    <property type="entry name" value="Hemerythrin_metal-bd"/>
</dbReference>
<feature type="region of interest" description="Disordered" evidence="4">
    <location>
        <begin position="1"/>
        <end position="22"/>
    </location>
</feature>
<keyword evidence="2" id="KW-0479">Metal-binding</keyword>
<gene>
    <name evidence="5" type="ORF">HHL15_05565</name>
</gene>
<reference evidence="5 6" key="1">
    <citation type="submission" date="2020-04" db="EMBL/GenBank/DDBJ databases">
        <title>Zoogloea sp. G-4-1-14 isolated from soil.</title>
        <authorList>
            <person name="Dahal R.H."/>
        </authorList>
    </citation>
    <scope>NUCLEOTIDE SEQUENCE [LARGE SCALE GENOMIC DNA]</scope>
    <source>
        <strain evidence="5 6">G-4-1-14</strain>
    </source>
</reference>
<sequence>MPRHSATPPPVTAGRPPRHSHLNVLTGYNRQRLLRLIDSMLATEHPPARSTLSEMMSEFFEHAIVHFEAESTWLTEIGYPDAGHHSQEHQSLVETFSDVCFLIMESHEAPWHAFLDQICIPLYHHLTEEDHKVITFLKAHHTA</sequence>
<name>A0A848G217_9RHOO</name>
<comment type="similarity">
    <text evidence="1">Belongs to the hemerythrin family.</text>
</comment>
<proteinExistence type="inferred from homology"/>
<dbReference type="Gene3D" id="1.20.120.50">
    <property type="entry name" value="Hemerythrin-like"/>
    <property type="match status" value="1"/>
</dbReference>
<dbReference type="CDD" id="cd12107">
    <property type="entry name" value="Hemerythrin"/>
    <property type="match status" value="1"/>
</dbReference>
<evidence type="ECO:0000256" key="1">
    <source>
        <dbReference type="ARBA" id="ARBA00010587"/>
    </source>
</evidence>
<evidence type="ECO:0000313" key="5">
    <source>
        <dbReference type="EMBL" id="NML25199.1"/>
    </source>
</evidence>